<evidence type="ECO:0000313" key="2">
    <source>
        <dbReference type="EMBL" id="KNZ47608.1"/>
    </source>
</evidence>
<keyword evidence="3" id="KW-1185">Reference proteome</keyword>
<feature type="transmembrane region" description="Helical" evidence="1">
    <location>
        <begin position="212"/>
        <end position="230"/>
    </location>
</feature>
<dbReference type="EMBL" id="LAVV01011596">
    <property type="protein sequence ID" value="KNZ47608.1"/>
    <property type="molecule type" value="Genomic_DNA"/>
</dbReference>
<protein>
    <submittedName>
        <fullName evidence="2">Uncharacterized protein</fullName>
    </submittedName>
</protein>
<keyword evidence="1" id="KW-0812">Transmembrane</keyword>
<keyword evidence="1" id="KW-0472">Membrane</keyword>
<dbReference type="Proteomes" id="UP000037035">
    <property type="component" value="Unassembled WGS sequence"/>
</dbReference>
<evidence type="ECO:0000256" key="1">
    <source>
        <dbReference type="SAM" id="Phobius"/>
    </source>
</evidence>
<gene>
    <name evidence="2" type="ORF">VP01_628g5</name>
</gene>
<organism evidence="2 3">
    <name type="scientific">Puccinia sorghi</name>
    <dbReference type="NCBI Taxonomy" id="27349"/>
    <lineage>
        <taxon>Eukaryota</taxon>
        <taxon>Fungi</taxon>
        <taxon>Dikarya</taxon>
        <taxon>Basidiomycota</taxon>
        <taxon>Pucciniomycotina</taxon>
        <taxon>Pucciniomycetes</taxon>
        <taxon>Pucciniales</taxon>
        <taxon>Pucciniaceae</taxon>
        <taxon>Puccinia</taxon>
    </lineage>
</organism>
<dbReference type="AlphaFoldDB" id="A0A0L6UGE7"/>
<reference evidence="2 3" key="1">
    <citation type="submission" date="2015-08" db="EMBL/GenBank/DDBJ databases">
        <title>Next Generation Sequencing and Analysis of the Genome of Puccinia sorghi L Schw, the Causal Agent of Maize Common Rust.</title>
        <authorList>
            <person name="Rochi L."/>
            <person name="Burguener G."/>
            <person name="Darino M."/>
            <person name="Turjanski A."/>
            <person name="Kreff E."/>
            <person name="Dieguez M.J."/>
            <person name="Sacco F."/>
        </authorList>
    </citation>
    <scope>NUCLEOTIDE SEQUENCE [LARGE SCALE GENOMIC DNA]</scope>
    <source>
        <strain evidence="2 3">RO10H11247</strain>
    </source>
</reference>
<name>A0A0L6UGE7_9BASI</name>
<keyword evidence="1" id="KW-1133">Transmembrane helix</keyword>
<evidence type="ECO:0000313" key="3">
    <source>
        <dbReference type="Proteomes" id="UP000037035"/>
    </source>
</evidence>
<proteinExistence type="predicted"/>
<sequence length="769" mass="88532">MFQSKRKAGPNHFKHFPIDFLQQKSAIGSHNHAAGDALKGCFFAHLDLNNFGRTVSAMEKERLLRRLQLWYFSSHVNYPSRMILKLKRSIMWVSVSTNTKKLCVKILGFCTNIYCPILLFKFDIQARIVGPFDTRAVSMALVNNMWNSGRSVFVTCVDFKLNNQPDIFISPSKTILYNICSSNFSLKKMNSCSRTHFFLEMIITHISYGHHFMPLIFLLYFMITLIRMWIKALLVSLHQFLNTTSPGSIPETPNQRSLKKLTQISQTIKICIAAWLSTTLTVQFMILLLGGWISQTPINTHTRAWKAKTISLFPTQQMSHSHCFHSHPSVFKYAKATMSCFCLCVCKETTHSWNLVTKKYGLKNKNMLYIIKLIHPPGYYSKHFNCIIRISTEIWTKFTKIRLHLCTTYNQHTTGISSVYDQVKRNYLHVSAVETALNQSMKLSLLIFNLWKFHKLKYPMLFFLAWKILRNSMIDFTSGRDWIITNQDYYESAQMMFSKQVNTILDIKFIEKKGTQMCACLYITLYATTTQRLVLRLFKLCPSRANNIIVSLLSFWIDPGGALKPSPCRCLRTLALSIIKRNIFCGFFYSFLFCFTGLKNLTELIKVISMKNLLYNSQTSEVLGDLIKPGDLVFVSFPFAQYQFLLTAVKVMLEYLETVATLTFLNVLTDSMSTLIHFNSLEYKGTDFLKWREHLLLLIILSSMALKIMASGVKYTSSIPLIVACYKRTGYYPATSFLIMDVNPQKGYLDFNTGLPNQLIKVIEGGVLL</sequence>
<feature type="transmembrane region" description="Helical" evidence="1">
    <location>
        <begin position="270"/>
        <end position="293"/>
    </location>
</feature>
<accession>A0A0L6UGE7</accession>
<comment type="caution">
    <text evidence="2">The sequence shown here is derived from an EMBL/GenBank/DDBJ whole genome shotgun (WGS) entry which is preliminary data.</text>
</comment>
<dbReference type="VEuPathDB" id="FungiDB:VP01_628g5"/>